<evidence type="ECO:0000259" key="16">
    <source>
        <dbReference type="Pfam" id="PF02771"/>
    </source>
</evidence>
<keyword evidence="7 13" id="KW-0560">Oxidoreductase</keyword>
<dbReference type="Gene3D" id="1.10.540.10">
    <property type="entry name" value="Acyl-CoA dehydrogenase/oxidase, N-terminal domain"/>
    <property type="match status" value="1"/>
</dbReference>
<evidence type="ECO:0000256" key="5">
    <source>
        <dbReference type="ARBA" id="ARBA00022827"/>
    </source>
</evidence>
<evidence type="ECO:0000256" key="12">
    <source>
        <dbReference type="ARBA" id="ARBA00049493"/>
    </source>
</evidence>
<proteinExistence type="inferred from homology"/>
<dbReference type="CDD" id="cd01151">
    <property type="entry name" value="GCD"/>
    <property type="match status" value="1"/>
</dbReference>
<evidence type="ECO:0000256" key="13">
    <source>
        <dbReference type="RuleBase" id="RU362125"/>
    </source>
</evidence>
<comment type="pathway">
    <text evidence="9">Amino-acid metabolism; lysine degradation.</text>
</comment>
<evidence type="ECO:0000256" key="4">
    <source>
        <dbReference type="ARBA" id="ARBA00022630"/>
    </source>
</evidence>
<comment type="similarity">
    <text evidence="3 13">Belongs to the acyl-CoA dehydrogenase family.</text>
</comment>
<dbReference type="GO" id="GO:0004361">
    <property type="term" value="F:glutaryl-CoA dehydrogenase activity"/>
    <property type="evidence" value="ECO:0007669"/>
    <property type="project" value="UniProtKB-EC"/>
</dbReference>
<feature type="domain" description="Acyl-CoA dehydrogenase/oxidase N-terminal" evidence="16">
    <location>
        <begin position="63"/>
        <end position="174"/>
    </location>
</feature>
<dbReference type="InterPro" id="IPR006089">
    <property type="entry name" value="Acyl-CoA_DH_CS"/>
</dbReference>
<dbReference type="PANTHER" id="PTHR42807">
    <property type="entry name" value="GLUTARYL-COA DEHYDROGENASE, MITOCHONDRIAL"/>
    <property type="match status" value="1"/>
</dbReference>
<organism evidence="17 18">
    <name type="scientific">Caulochytrium protostelioides</name>
    <dbReference type="NCBI Taxonomy" id="1555241"/>
    <lineage>
        <taxon>Eukaryota</taxon>
        <taxon>Fungi</taxon>
        <taxon>Fungi incertae sedis</taxon>
        <taxon>Chytridiomycota</taxon>
        <taxon>Chytridiomycota incertae sedis</taxon>
        <taxon>Chytridiomycetes</taxon>
        <taxon>Caulochytriales</taxon>
        <taxon>Caulochytriaceae</taxon>
        <taxon>Caulochytrium</taxon>
    </lineage>
</organism>
<comment type="catalytic activity">
    <reaction evidence="12">
        <text>glutaryl-CoA + oxidized [electron-transfer flavoprotein] + 2 H(+) = (2E)-butenoyl-CoA + reduced [electron-transfer flavoprotein] + CO2</text>
        <dbReference type="Rhea" id="RHEA:13389"/>
        <dbReference type="Rhea" id="RHEA-COMP:10685"/>
        <dbReference type="Rhea" id="RHEA-COMP:10686"/>
        <dbReference type="ChEBI" id="CHEBI:15378"/>
        <dbReference type="ChEBI" id="CHEBI:16526"/>
        <dbReference type="ChEBI" id="CHEBI:57332"/>
        <dbReference type="ChEBI" id="CHEBI:57378"/>
        <dbReference type="ChEBI" id="CHEBI:57692"/>
        <dbReference type="ChEBI" id="CHEBI:58307"/>
        <dbReference type="EC" id="1.3.8.6"/>
    </reaction>
</comment>
<gene>
    <name evidence="17" type="ORF">CXG81DRAFT_24630</name>
</gene>
<dbReference type="InterPro" id="IPR037069">
    <property type="entry name" value="AcylCoA_DH/ox_N_sf"/>
</dbReference>
<dbReference type="Pfam" id="PF02770">
    <property type="entry name" value="Acyl-CoA_dh_M"/>
    <property type="match status" value="1"/>
</dbReference>
<keyword evidence="4 13" id="KW-0285">Flavoprotein</keyword>
<dbReference type="GO" id="GO:0005759">
    <property type="term" value="C:mitochondrial matrix"/>
    <property type="evidence" value="ECO:0007669"/>
    <property type="project" value="UniProtKB-SubCell"/>
</dbReference>
<dbReference type="AlphaFoldDB" id="A0A4P9XC61"/>
<dbReference type="InterPro" id="IPR052033">
    <property type="entry name" value="Glutaryl-CoA_DH_mitochondrial"/>
</dbReference>
<accession>A0A4P9XC61</accession>
<evidence type="ECO:0000256" key="11">
    <source>
        <dbReference type="ARBA" id="ARBA00039033"/>
    </source>
</evidence>
<dbReference type="EMBL" id="ML014136">
    <property type="protein sequence ID" value="RKP02750.1"/>
    <property type="molecule type" value="Genomic_DNA"/>
</dbReference>
<dbReference type="PROSITE" id="PS00073">
    <property type="entry name" value="ACYL_COA_DH_2"/>
    <property type="match status" value="1"/>
</dbReference>
<dbReference type="GO" id="GO:0046949">
    <property type="term" value="P:fatty-acyl-CoA biosynthetic process"/>
    <property type="evidence" value="ECO:0007669"/>
    <property type="project" value="TreeGrafter"/>
</dbReference>
<evidence type="ECO:0000259" key="14">
    <source>
        <dbReference type="Pfam" id="PF00441"/>
    </source>
</evidence>
<evidence type="ECO:0000256" key="8">
    <source>
        <dbReference type="ARBA" id="ARBA00023128"/>
    </source>
</evidence>
<dbReference type="Gene3D" id="2.40.110.10">
    <property type="entry name" value="Butyryl-CoA Dehydrogenase, subunit A, domain 2"/>
    <property type="match status" value="1"/>
</dbReference>
<dbReference type="InterPro" id="IPR009100">
    <property type="entry name" value="AcylCoA_DH/oxidase_NM_dom_sf"/>
</dbReference>
<evidence type="ECO:0000256" key="9">
    <source>
        <dbReference type="ARBA" id="ARBA00037899"/>
    </source>
</evidence>
<name>A0A4P9XC61_9FUNG</name>
<dbReference type="FunFam" id="1.10.540.10:FF:000003">
    <property type="entry name" value="glutaryl-CoA dehydrogenase, mitochondrial"/>
    <property type="match status" value="1"/>
</dbReference>
<evidence type="ECO:0000259" key="15">
    <source>
        <dbReference type="Pfam" id="PF02770"/>
    </source>
</evidence>
<dbReference type="InterPro" id="IPR046373">
    <property type="entry name" value="Acyl-CoA_Oxase/DH_mid-dom_sf"/>
</dbReference>
<dbReference type="GO" id="GO:0000062">
    <property type="term" value="F:fatty-acyl-CoA binding"/>
    <property type="evidence" value="ECO:0007669"/>
    <property type="project" value="TreeGrafter"/>
</dbReference>
<dbReference type="Gene3D" id="1.20.140.10">
    <property type="entry name" value="Butyryl-CoA Dehydrogenase, subunit A, domain 3"/>
    <property type="match status" value="1"/>
</dbReference>
<dbReference type="GO" id="GO:0033539">
    <property type="term" value="P:fatty acid beta-oxidation using acyl-CoA dehydrogenase"/>
    <property type="evidence" value="ECO:0007669"/>
    <property type="project" value="TreeGrafter"/>
</dbReference>
<feature type="domain" description="Acyl-CoA dehydrogenase/oxidase C-terminal" evidence="14">
    <location>
        <begin position="287"/>
        <end position="428"/>
    </location>
</feature>
<dbReference type="FunFam" id="1.20.140.10:FF:000006">
    <property type="entry name" value="Glutaryl-CoA dehydrogenase, mitochondrial"/>
    <property type="match status" value="1"/>
</dbReference>
<feature type="domain" description="Acyl-CoA oxidase/dehydrogenase middle" evidence="15">
    <location>
        <begin position="178"/>
        <end position="269"/>
    </location>
</feature>
<dbReference type="SUPFAM" id="SSF47203">
    <property type="entry name" value="Acyl-CoA dehydrogenase C-terminal domain-like"/>
    <property type="match status" value="1"/>
</dbReference>
<keyword evidence="8" id="KW-0496">Mitochondrion</keyword>
<comment type="cofactor">
    <cofactor evidence="1 13">
        <name>FAD</name>
        <dbReference type="ChEBI" id="CHEBI:57692"/>
    </cofactor>
</comment>
<dbReference type="InterPro" id="IPR036250">
    <property type="entry name" value="AcylCo_DH-like_C"/>
</dbReference>
<dbReference type="Pfam" id="PF00441">
    <property type="entry name" value="Acyl-CoA_dh_1"/>
    <property type="match status" value="1"/>
</dbReference>
<dbReference type="InterPro" id="IPR013786">
    <property type="entry name" value="AcylCoA_DH/ox_N"/>
</dbReference>
<evidence type="ECO:0000256" key="1">
    <source>
        <dbReference type="ARBA" id="ARBA00001974"/>
    </source>
</evidence>
<dbReference type="GO" id="GO:0005743">
    <property type="term" value="C:mitochondrial inner membrane"/>
    <property type="evidence" value="ECO:0007669"/>
    <property type="project" value="TreeGrafter"/>
</dbReference>
<dbReference type="PANTHER" id="PTHR42807:SF1">
    <property type="entry name" value="GLUTARYL-COA DEHYDROGENASE, MITOCHONDRIAL"/>
    <property type="match status" value="1"/>
</dbReference>
<reference evidence="18" key="1">
    <citation type="journal article" date="2018" name="Nat. Microbiol.">
        <title>Leveraging single-cell genomics to expand the fungal tree of life.</title>
        <authorList>
            <person name="Ahrendt S.R."/>
            <person name="Quandt C.A."/>
            <person name="Ciobanu D."/>
            <person name="Clum A."/>
            <person name="Salamov A."/>
            <person name="Andreopoulos B."/>
            <person name="Cheng J.F."/>
            <person name="Woyke T."/>
            <person name="Pelin A."/>
            <person name="Henrissat B."/>
            <person name="Reynolds N.K."/>
            <person name="Benny G.L."/>
            <person name="Smith M.E."/>
            <person name="James T.Y."/>
            <person name="Grigoriev I.V."/>
        </authorList>
    </citation>
    <scope>NUCLEOTIDE SEQUENCE [LARGE SCALE GENOMIC DNA]</scope>
    <source>
        <strain evidence="18">ATCC 52028</strain>
    </source>
</reference>
<dbReference type="FunFam" id="2.40.110.10:FF:000008">
    <property type="entry name" value="Glutaryl-CoA dehydrogenase, mitochondrial"/>
    <property type="match status" value="1"/>
</dbReference>
<evidence type="ECO:0000256" key="6">
    <source>
        <dbReference type="ARBA" id="ARBA00022946"/>
    </source>
</evidence>
<protein>
    <recommendedName>
        <fullName evidence="11">glutaryl-CoA dehydrogenase (ETF)</fullName>
        <ecNumber evidence="11">1.3.8.6</ecNumber>
    </recommendedName>
</protein>
<dbReference type="STRING" id="1555241.A0A4P9XC61"/>
<keyword evidence="6" id="KW-0809">Transit peptide</keyword>
<dbReference type="Pfam" id="PF02771">
    <property type="entry name" value="Acyl-CoA_dh_N"/>
    <property type="match status" value="1"/>
</dbReference>
<dbReference type="InterPro" id="IPR006091">
    <property type="entry name" value="Acyl-CoA_Oxase/DH_mid-dom"/>
</dbReference>
<evidence type="ECO:0000256" key="2">
    <source>
        <dbReference type="ARBA" id="ARBA00004305"/>
    </source>
</evidence>
<keyword evidence="5 13" id="KW-0274">FAD</keyword>
<evidence type="ECO:0000256" key="3">
    <source>
        <dbReference type="ARBA" id="ARBA00009347"/>
    </source>
</evidence>
<keyword evidence="18" id="KW-1185">Reference proteome</keyword>
<evidence type="ECO:0000313" key="18">
    <source>
        <dbReference type="Proteomes" id="UP000274922"/>
    </source>
</evidence>
<dbReference type="Proteomes" id="UP000274922">
    <property type="component" value="Unassembled WGS sequence"/>
</dbReference>
<evidence type="ECO:0000313" key="17">
    <source>
        <dbReference type="EMBL" id="RKP02750.1"/>
    </source>
</evidence>
<dbReference type="SUPFAM" id="SSF56645">
    <property type="entry name" value="Acyl-CoA dehydrogenase NM domain-like"/>
    <property type="match status" value="1"/>
</dbReference>
<sequence length="441" mass="47328">MIALPIQHAARRGGMRWRAPAAVSAAAAAGAATARVSGRRLYATPPLRRFDWEDALDLDGLLTEEERTIRDSAHTYCQQKLQPGVTLAARHEKFDREIMREMGSMGLLGATIDGYGCPGVSSVAYGLIAREVERVDSGYRSAMSVQSSLVMHPIHAYGTDAQRERWLPGLASGELIGCFGLTEPNHGSDPGSMETRAIRQGDHYVLRGAKTWITNAPIADVFVIWAKTEDGVIRGFLLERGMPGLSTPTIEGKGALRASITGMIMMDDVPVPASHLLPNVQGLKGPFGCLNNARYGIAWGAMGAAEFCLAQARAYALERRQFGVPLASFQLVQKKLADALTEITLGLHASLQVGRLKDAAGIAPEMVSLVKRNNCGKALAIARTCRDILGGNGISDEYHIIRHMVNLEAVNTYEGTHDVHALILGRAITGIPAFGGLPTAS</sequence>
<dbReference type="InterPro" id="IPR009075">
    <property type="entry name" value="AcylCo_DH/oxidase_C"/>
</dbReference>
<comment type="pathway">
    <text evidence="10">Amino-acid metabolism; tryptophan metabolism.</text>
</comment>
<evidence type="ECO:0000256" key="7">
    <source>
        <dbReference type="ARBA" id="ARBA00023002"/>
    </source>
</evidence>
<evidence type="ECO:0000256" key="10">
    <source>
        <dbReference type="ARBA" id="ARBA00037927"/>
    </source>
</evidence>
<dbReference type="OrthoDB" id="435240at2759"/>
<comment type="subcellular location">
    <subcellularLocation>
        <location evidence="2">Mitochondrion matrix</location>
    </subcellularLocation>
</comment>
<dbReference type="GO" id="GO:0050660">
    <property type="term" value="F:flavin adenine dinucleotide binding"/>
    <property type="evidence" value="ECO:0007669"/>
    <property type="project" value="InterPro"/>
</dbReference>
<dbReference type="EC" id="1.3.8.6" evidence="11"/>